<organism evidence="3 4">
    <name type="scientific">Acropora cervicornis</name>
    <name type="common">Staghorn coral</name>
    <dbReference type="NCBI Taxonomy" id="6130"/>
    <lineage>
        <taxon>Eukaryota</taxon>
        <taxon>Metazoa</taxon>
        <taxon>Cnidaria</taxon>
        <taxon>Anthozoa</taxon>
        <taxon>Hexacorallia</taxon>
        <taxon>Scleractinia</taxon>
        <taxon>Astrocoeniina</taxon>
        <taxon>Acroporidae</taxon>
        <taxon>Acropora</taxon>
    </lineage>
</organism>
<reference evidence="3" key="2">
    <citation type="journal article" date="2023" name="Science">
        <title>Genomic signatures of disease resistance in endangered staghorn corals.</title>
        <authorList>
            <person name="Vollmer S.V."/>
            <person name="Selwyn J.D."/>
            <person name="Despard B.A."/>
            <person name="Roesel C.L."/>
        </authorList>
    </citation>
    <scope>NUCLEOTIDE SEQUENCE</scope>
    <source>
        <strain evidence="3">K2</strain>
    </source>
</reference>
<keyword evidence="1" id="KW-0175">Coiled coil</keyword>
<gene>
    <name evidence="3" type="ORF">P5673_007636</name>
</gene>
<evidence type="ECO:0000256" key="2">
    <source>
        <dbReference type="SAM" id="MobiDB-lite"/>
    </source>
</evidence>
<dbReference type="Proteomes" id="UP001249851">
    <property type="component" value="Unassembled WGS sequence"/>
</dbReference>
<evidence type="ECO:0000313" key="4">
    <source>
        <dbReference type="Proteomes" id="UP001249851"/>
    </source>
</evidence>
<comment type="caution">
    <text evidence="3">The sequence shown here is derived from an EMBL/GenBank/DDBJ whole genome shotgun (WGS) entry which is preliminary data.</text>
</comment>
<dbReference type="EMBL" id="JARQWQ010000013">
    <property type="protein sequence ID" value="KAK2567766.1"/>
    <property type="molecule type" value="Genomic_DNA"/>
</dbReference>
<accession>A0AAD9VAY7</accession>
<evidence type="ECO:0000256" key="1">
    <source>
        <dbReference type="SAM" id="Coils"/>
    </source>
</evidence>
<feature type="coiled-coil region" evidence="1">
    <location>
        <begin position="254"/>
        <end position="286"/>
    </location>
</feature>
<dbReference type="AlphaFoldDB" id="A0AAD9VAY7"/>
<feature type="non-terminal residue" evidence="3">
    <location>
        <position position="1"/>
    </location>
</feature>
<dbReference type="PANTHER" id="PTHR33309">
    <property type="entry name" value="KERATIN, ULTRA HIGH-SULFUR MATRIX PROTEIN-LIKE"/>
    <property type="match status" value="1"/>
</dbReference>
<name>A0AAD9VAY7_ACRCE</name>
<sequence length="326" mass="37780">GGKSRAPANEVAKLKKSCASITDLKIRGRDILGRLPEVNLTTLTCAQEVARKCHPVLLSSRTPFRLCCRPEENVSNMSVPAEAKKSKSPKPMIWNEEKDELLCREIFAVDVFSGTKRSTVARGAKWEKVAENLNKQQDVFFKVDKRAVRDRYNNLSRELRKKIKNEEKASGIETEMTNLENALEDLIEREDAAESENRAVDDQKKQDRENAADMRNRAMESLGQTKKRKESDDIENEGRKLKKRSNGNATVAYLREKNERLQEFRKEELEVKRMQLEKEENFMKVMMSQQQQQQKQMQEFQAMMNMQVRQQSDLMLALVTKLIDKH</sequence>
<feature type="compositionally biased region" description="Basic and acidic residues" evidence="2">
    <location>
        <begin position="190"/>
        <end position="218"/>
    </location>
</feature>
<protein>
    <submittedName>
        <fullName evidence="3">Uncharacterized protein</fullName>
    </submittedName>
</protein>
<dbReference type="PANTHER" id="PTHR33309:SF1">
    <property type="entry name" value="MYB_SANT-LIKE DNA-BINDING DOMAIN-CONTAINING PROTEIN"/>
    <property type="match status" value="1"/>
</dbReference>
<keyword evidence="4" id="KW-1185">Reference proteome</keyword>
<feature type="region of interest" description="Disordered" evidence="2">
    <location>
        <begin position="190"/>
        <end position="249"/>
    </location>
</feature>
<proteinExistence type="predicted"/>
<evidence type="ECO:0000313" key="3">
    <source>
        <dbReference type="EMBL" id="KAK2567766.1"/>
    </source>
</evidence>
<reference evidence="3" key="1">
    <citation type="journal article" date="2023" name="G3 (Bethesda)">
        <title>Whole genome assembly and annotation of the endangered Caribbean coral Acropora cervicornis.</title>
        <authorList>
            <person name="Selwyn J.D."/>
            <person name="Vollmer S.V."/>
        </authorList>
    </citation>
    <scope>NUCLEOTIDE SEQUENCE</scope>
    <source>
        <strain evidence="3">K2</strain>
    </source>
</reference>